<keyword evidence="3" id="KW-0238">DNA-binding</keyword>
<dbReference type="Pfam" id="PF03466">
    <property type="entry name" value="LysR_substrate"/>
    <property type="match status" value="1"/>
</dbReference>
<proteinExistence type="inferred from homology"/>
<dbReference type="InterPro" id="IPR036388">
    <property type="entry name" value="WH-like_DNA-bd_sf"/>
</dbReference>
<protein>
    <submittedName>
        <fullName evidence="6">LysR family transcriptional regulator</fullName>
    </submittedName>
</protein>
<dbReference type="InterPro" id="IPR005119">
    <property type="entry name" value="LysR_subst-bd"/>
</dbReference>
<dbReference type="EMBL" id="WHUV01000003">
    <property type="protein sequence ID" value="MQA55012.1"/>
    <property type="molecule type" value="Genomic_DNA"/>
</dbReference>
<dbReference type="Pfam" id="PF00126">
    <property type="entry name" value="HTH_1"/>
    <property type="match status" value="1"/>
</dbReference>
<dbReference type="PANTHER" id="PTHR30537">
    <property type="entry name" value="HTH-TYPE TRANSCRIPTIONAL REGULATOR"/>
    <property type="match status" value="1"/>
</dbReference>
<comment type="caution">
    <text evidence="6">The sequence shown here is derived from an EMBL/GenBank/DDBJ whole genome shotgun (WGS) entry which is preliminary data.</text>
</comment>
<evidence type="ECO:0000256" key="4">
    <source>
        <dbReference type="ARBA" id="ARBA00023163"/>
    </source>
</evidence>
<evidence type="ECO:0000256" key="2">
    <source>
        <dbReference type="ARBA" id="ARBA00023015"/>
    </source>
</evidence>
<name>A0A7X1PNG1_9PSED</name>
<keyword evidence="4" id="KW-0804">Transcription</keyword>
<dbReference type="SUPFAM" id="SSF53850">
    <property type="entry name" value="Periplasmic binding protein-like II"/>
    <property type="match status" value="1"/>
</dbReference>
<dbReference type="GO" id="GO:0003700">
    <property type="term" value="F:DNA-binding transcription factor activity"/>
    <property type="evidence" value="ECO:0007669"/>
    <property type="project" value="InterPro"/>
</dbReference>
<dbReference type="GO" id="GO:0006351">
    <property type="term" value="P:DNA-templated transcription"/>
    <property type="evidence" value="ECO:0007669"/>
    <property type="project" value="TreeGrafter"/>
</dbReference>
<sequence>MSRFARHLPPLETLVTFEAVGRNASFTRAATELCLTQSAVSKQIRSLELSLKTELFERQARGVKLTASGATLFAQVSTQLEALLRSVTRLRAGRDANTITVQCTHAVAQFWLFPRLLAFNKQHPEITVSIHANNDMDESSVAEHDFGILYGPGHWSSLAATPLFAEIVYPIASRRLELPVVSELGQLAALPLIQLDASAWNCIDWRDWFRHFGLDYSAPPGALGFNQLTLMFSAVQQGLGVGLGWDFMARDGVAKGELLRVGDWAFHTGQADFLVHLRNRRLSASGQLFHDWLVAHGAE</sequence>
<reference evidence="6 7" key="1">
    <citation type="submission" date="2019-10" db="EMBL/GenBank/DDBJ databases">
        <title>Pseudomonas dajingensis sp. nov., isolated from the profound head ulcers of farmed Murray cod (Maccullochella peelii peelii).</title>
        <authorList>
            <person name="Liu Y."/>
        </authorList>
    </citation>
    <scope>NUCLEOTIDE SEQUENCE [LARGE SCALE GENOMIC DNA]</scope>
    <source>
        <strain evidence="6 7">MC042</strain>
    </source>
</reference>
<dbReference type="SUPFAM" id="SSF46785">
    <property type="entry name" value="Winged helix' DNA-binding domain"/>
    <property type="match status" value="1"/>
</dbReference>
<dbReference type="AlphaFoldDB" id="A0A7X1PNG1"/>
<dbReference type="Proteomes" id="UP000486534">
    <property type="component" value="Unassembled WGS sequence"/>
</dbReference>
<dbReference type="PANTHER" id="PTHR30537:SF74">
    <property type="entry name" value="HTH-TYPE TRANSCRIPTIONAL REGULATOR TRPI"/>
    <property type="match status" value="1"/>
</dbReference>
<dbReference type="InterPro" id="IPR000847">
    <property type="entry name" value="LysR_HTH_N"/>
</dbReference>
<feature type="domain" description="HTH lysR-type" evidence="5">
    <location>
        <begin position="9"/>
        <end position="66"/>
    </location>
</feature>
<dbReference type="GO" id="GO:0043565">
    <property type="term" value="F:sequence-specific DNA binding"/>
    <property type="evidence" value="ECO:0007669"/>
    <property type="project" value="TreeGrafter"/>
</dbReference>
<evidence type="ECO:0000313" key="7">
    <source>
        <dbReference type="Proteomes" id="UP000486534"/>
    </source>
</evidence>
<dbReference type="PROSITE" id="PS50931">
    <property type="entry name" value="HTH_LYSR"/>
    <property type="match status" value="1"/>
</dbReference>
<comment type="similarity">
    <text evidence="1">Belongs to the LysR transcriptional regulatory family.</text>
</comment>
<keyword evidence="2" id="KW-0805">Transcription regulation</keyword>
<evidence type="ECO:0000256" key="3">
    <source>
        <dbReference type="ARBA" id="ARBA00023125"/>
    </source>
</evidence>
<dbReference type="PRINTS" id="PR00039">
    <property type="entry name" value="HTHLYSR"/>
</dbReference>
<gene>
    <name evidence="6" type="ORF">GDH07_16965</name>
</gene>
<dbReference type="RefSeq" id="WP_152898349.1">
    <property type="nucleotide sequence ID" value="NZ_CP191492.1"/>
</dbReference>
<evidence type="ECO:0000256" key="1">
    <source>
        <dbReference type="ARBA" id="ARBA00009437"/>
    </source>
</evidence>
<dbReference type="Gene3D" id="1.10.10.10">
    <property type="entry name" value="Winged helix-like DNA-binding domain superfamily/Winged helix DNA-binding domain"/>
    <property type="match status" value="1"/>
</dbReference>
<evidence type="ECO:0000313" key="6">
    <source>
        <dbReference type="EMBL" id="MQA55012.1"/>
    </source>
</evidence>
<evidence type="ECO:0000259" key="5">
    <source>
        <dbReference type="PROSITE" id="PS50931"/>
    </source>
</evidence>
<dbReference type="Gene3D" id="3.40.190.10">
    <property type="entry name" value="Periplasmic binding protein-like II"/>
    <property type="match status" value="2"/>
</dbReference>
<dbReference type="InterPro" id="IPR036390">
    <property type="entry name" value="WH_DNA-bd_sf"/>
</dbReference>
<accession>A0A7X1PNG1</accession>
<organism evidence="6 7">
    <name type="scientific">Pseudomonas piscis</name>
    <dbReference type="NCBI Taxonomy" id="2614538"/>
    <lineage>
        <taxon>Bacteria</taxon>
        <taxon>Pseudomonadati</taxon>
        <taxon>Pseudomonadota</taxon>
        <taxon>Gammaproteobacteria</taxon>
        <taxon>Pseudomonadales</taxon>
        <taxon>Pseudomonadaceae</taxon>
        <taxon>Pseudomonas</taxon>
    </lineage>
</organism>
<dbReference type="InterPro" id="IPR058163">
    <property type="entry name" value="LysR-type_TF_proteobact-type"/>
</dbReference>